<evidence type="ECO:0000256" key="8">
    <source>
        <dbReference type="ARBA" id="ARBA00023004"/>
    </source>
</evidence>
<keyword evidence="5" id="KW-0378">Hydrolase</keyword>
<comment type="pathway">
    <text evidence="1">Amino-acid degradation.</text>
</comment>
<keyword evidence="7" id="KW-0862">Zinc</keyword>
<dbReference type="PANTHER" id="PTHR42752">
    <property type="entry name" value="IMIDAZOLONEPROPIONASE"/>
    <property type="match status" value="1"/>
</dbReference>
<dbReference type="GO" id="GO:0050480">
    <property type="term" value="F:imidazolonepropionase activity"/>
    <property type="evidence" value="ECO:0007669"/>
    <property type="project" value="UniProtKB-UniRule"/>
</dbReference>
<evidence type="ECO:0000313" key="12">
    <source>
        <dbReference type="Proteomes" id="UP000199041"/>
    </source>
</evidence>
<dbReference type="InterPro" id="IPR032466">
    <property type="entry name" value="Metal_Hydrolase"/>
</dbReference>
<evidence type="ECO:0000313" key="11">
    <source>
        <dbReference type="EMBL" id="SEA10028.1"/>
    </source>
</evidence>
<organism evidence="11 12">
    <name type="scientific">Arachidicoccus rhizosphaerae</name>
    <dbReference type="NCBI Taxonomy" id="551991"/>
    <lineage>
        <taxon>Bacteria</taxon>
        <taxon>Pseudomonadati</taxon>
        <taxon>Bacteroidota</taxon>
        <taxon>Chitinophagia</taxon>
        <taxon>Chitinophagales</taxon>
        <taxon>Chitinophagaceae</taxon>
        <taxon>Arachidicoccus</taxon>
    </lineage>
</organism>
<keyword evidence="12" id="KW-1185">Reference proteome</keyword>
<accession>A0A1H3YGH6</accession>
<proteinExistence type="predicted"/>
<reference evidence="11 12" key="1">
    <citation type="submission" date="2016-10" db="EMBL/GenBank/DDBJ databases">
        <authorList>
            <person name="de Groot N.N."/>
        </authorList>
    </citation>
    <scope>NUCLEOTIDE SEQUENCE [LARGE SCALE GENOMIC DNA]</scope>
    <source>
        <strain evidence="11 12">Vu-144</strain>
    </source>
</reference>
<dbReference type="InterPro" id="IPR011059">
    <property type="entry name" value="Metal-dep_hydrolase_composite"/>
</dbReference>
<keyword evidence="4" id="KW-0479">Metal-binding</keyword>
<dbReference type="EMBL" id="FNQY01000008">
    <property type="protein sequence ID" value="SEA10028.1"/>
    <property type="molecule type" value="Genomic_DNA"/>
</dbReference>
<dbReference type="Pfam" id="PF07969">
    <property type="entry name" value="Amidohydro_3"/>
    <property type="match status" value="1"/>
</dbReference>
<evidence type="ECO:0000256" key="5">
    <source>
        <dbReference type="ARBA" id="ARBA00022801"/>
    </source>
</evidence>
<dbReference type="AlphaFoldDB" id="A0A1H3YGH6"/>
<evidence type="ECO:0000256" key="3">
    <source>
        <dbReference type="ARBA" id="ARBA00022490"/>
    </source>
</evidence>
<keyword evidence="8" id="KW-0408">Iron</keyword>
<dbReference type="RefSeq" id="WP_091396509.1">
    <property type="nucleotide sequence ID" value="NZ_FNQY01000008.1"/>
</dbReference>
<dbReference type="PANTHER" id="PTHR42752:SF1">
    <property type="entry name" value="IMIDAZOLONEPROPIONASE-RELATED"/>
    <property type="match status" value="1"/>
</dbReference>
<dbReference type="NCBIfam" id="TIGR01224">
    <property type="entry name" value="hutI"/>
    <property type="match status" value="1"/>
</dbReference>
<dbReference type="Proteomes" id="UP000199041">
    <property type="component" value="Unassembled WGS sequence"/>
</dbReference>
<evidence type="ECO:0000256" key="6">
    <source>
        <dbReference type="ARBA" id="ARBA00022808"/>
    </source>
</evidence>
<dbReference type="GO" id="GO:0046872">
    <property type="term" value="F:metal ion binding"/>
    <property type="evidence" value="ECO:0007669"/>
    <property type="project" value="UniProtKB-KW"/>
</dbReference>
<dbReference type="Gene3D" id="2.30.40.10">
    <property type="entry name" value="Urease, subunit C, domain 1"/>
    <property type="match status" value="1"/>
</dbReference>
<evidence type="ECO:0000256" key="4">
    <source>
        <dbReference type="ARBA" id="ARBA00022723"/>
    </source>
</evidence>
<dbReference type="OrthoDB" id="9776455at2"/>
<dbReference type="Gene3D" id="3.20.20.140">
    <property type="entry name" value="Metal-dependent hydrolases"/>
    <property type="match status" value="1"/>
</dbReference>
<name>A0A1H3YGH6_9BACT</name>
<keyword evidence="3" id="KW-0963">Cytoplasm</keyword>
<dbReference type="InterPro" id="IPR005920">
    <property type="entry name" value="HutI"/>
</dbReference>
<protein>
    <recommendedName>
        <fullName evidence="2 9">Imidazolonepropionase</fullName>
        <ecNumber evidence="2 9">3.5.2.7</ecNumber>
    </recommendedName>
</protein>
<evidence type="ECO:0000259" key="10">
    <source>
        <dbReference type="Pfam" id="PF07969"/>
    </source>
</evidence>
<evidence type="ECO:0000256" key="1">
    <source>
        <dbReference type="ARBA" id="ARBA00005023"/>
    </source>
</evidence>
<dbReference type="SUPFAM" id="SSF51556">
    <property type="entry name" value="Metallo-dependent hydrolases"/>
    <property type="match status" value="1"/>
</dbReference>
<feature type="domain" description="Amidohydrolase 3" evidence="10">
    <location>
        <begin position="139"/>
        <end position="411"/>
    </location>
</feature>
<sequence>MDQLNHKKDASGHLSASALSQALLLIGPFREVVTFKEAPLAGPLSENDLGIIKEGGIVVDSSGVIVATGLFTALQEMYKGRSDCKYCPTTADQVLLPGFIDAHTHILFAGSRARDYSLRLAGKSYLQIAQSGGGIMETVRATRQAADTALLNALQQRLIKLQGAGVTTVEVKSGYGLSVSQELRMLRLLKTLSHMPELDFMEVVPTCLAAHINPPDSGLVKNSDYLKELSLDLLPQIKAEGLAKRVDIFVEDTAFTLREARTYLGCAKALGFDLTVHADQFTPGAAQLAVEMKAVSADHLEAVTQKGIEALADSKTVATVLPGASLGLGIPMAPARKLLDAGCILALASDWNPGSAPMGDLLTQASLMGAYQQLNMAETLAAITFRAAAALGLTDRGRLKAGLFADMQAYNVKDYREILYHQGQLRPAIIWKKSKPYDQ</sequence>
<dbReference type="InterPro" id="IPR013108">
    <property type="entry name" value="Amidohydro_3"/>
</dbReference>
<dbReference type="GO" id="GO:0019556">
    <property type="term" value="P:L-histidine catabolic process to glutamate and formamide"/>
    <property type="evidence" value="ECO:0007669"/>
    <property type="project" value="UniProtKB-UniRule"/>
</dbReference>
<keyword evidence="6" id="KW-0369">Histidine metabolism</keyword>
<gene>
    <name evidence="11" type="ORF">SAMN05192529_10837</name>
</gene>
<evidence type="ECO:0000256" key="2">
    <source>
        <dbReference type="ARBA" id="ARBA00012864"/>
    </source>
</evidence>
<dbReference type="STRING" id="551991.SAMN05192529_10837"/>
<dbReference type="EC" id="3.5.2.7" evidence="2 9"/>
<evidence type="ECO:0000256" key="7">
    <source>
        <dbReference type="ARBA" id="ARBA00022833"/>
    </source>
</evidence>
<dbReference type="GO" id="GO:0005737">
    <property type="term" value="C:cytoplasm"/>
    <property type="evidence" value="ECO:0007669"/>
    <property type="project" value="UniProtKB-UniRule"/>
</dbReference>
<evidence type="ECO:0000256" key="9">
    <source>
        <dbReference type="NCBIfam" id="TIGR01224"/>
    </source>
</evidence>
<dbReference type="SUPFAM" id="SSF51338">
    <property type="entry name" value="Composite domain of metallo-dependent hydrolases"/>
    <property type="match status" value="1"/>
</dbReference>